<keyword evidence="3" id="KW-1185">Reference proteome</keyword>
<evidence type="ECO:0000313" key="2">
    <source>
        <dbReference type="EMBL" id="ACT96858.1"/>
    </source>
</evidence>
<evidence type="ECO:0008006" key="4">
    <source>
        <dbReference type="Google" id="ProtNLM"/>
    </source>
</evidence>
<dbReference type="PROSITE" id="PS51257">
    <property type="entry name" value="PROKAR_LIPOPROTEIN"/>
    <property type="match status" value="1"/>
</dbReference>
<dbReference type="Pfam" id="PF14054">
    <property type="entry name" value="DUF4249"/>
    <property type="match status" value="1"/>
</dbReference>
<accession>C6VWV8</accession>
<name>C6VWV8_DYAFD</name>
<organism evidence="2 3">
    <name type="scientific">Dyadobacter fermentans (strain ATCC 700827 / DSM 18053 / CIP 107007 / KCTC 52180 / NS114)</name>
    <dbReference type="NCBI Taxonomy" id="471854"/>
    <lineage>
        <taxon>Bacteria</taxon>
        <taxon>Pseudomonadati</taxon>
        <taxon>Bacteroidota</taxon>
        <taxon>Cytophagia</taxon>
        <taxon>Cytophagales</taxon>
        <taxon>Spirosomataceae</taxon>
        <taxon>Dyadobacter</taxon>
    </lineage>
</organism>
<dbReference type="HOGENOM" id="CLU_865750_0_0_10"/>
<dbReference type="Proteomes" id="UP000002011">
    <property type="component" value="Chromosome"/>
</dbReference>
<evidence type="ECO:0000313" key="3">
    <source>
        <dbReference type="Proteomes" id="UP000002011"/>
    </source>
</evidence>
<dbReference type="AlphaFoldDB" id="C6VWV8"/>
<dbReference type="InterPro" id="IPR025345">
    <property type="entry name" value="DUF4249"/>
</dbReference>
<evidence type="ECO:0000256" key="1">
    <source>
        <dbReference type="SAM" id="SignalP"/>
    </source>
</evidence>
<dbReference type="STRING" id="471854.Dfer_5668"/>
<dbReference type="eggNOG" id="ENOG5031UUW">
    <property type="taxonomic scope" value="Bacteria"/>
</dbReference>
<feature type="signal peptide" evidence="1">
    <location>
        <begin position="1"/>
        <end position="20"/>
    </location>
</feature>
<dbReference type="EMBL" id="CP001619">
    <property type="protein sequence ID" value="ACT96858.1"/>
    <property type="molecule type" value="Genomic_DNA"/>
</dbReference>
<sequence length="312" mass="34845">MKTRLIAFVLLFLVSCETVVDNIPETRLPKTASKLVVHSFISPQNTQINVAVTESTPLFSDMDGKEDVIETALVKISDEMNEITIPFDPKTGLYSIDQSKFPIVASKTYTLHVSEGERVVTAHCQVPGNTPVIQSYSLDTTTGSHFSREDTALVLKMSWQDIPNDTNYYRVRAQGEMEYSVPDAGPAGKRTRSELDFSWQESSGHSEWQSDRNLDGSLFSSPTGRLFIPTFITPAPSSGSPPKQHDSQFRLIALTMMVYNSDVNYYKYHRSVQQRMDTENPLSEPSQIYSNIDGGLGCFGAYTAGKLIYRPE</sequence>
<protein>
    <recommendedName>
        <fullName evidence="4">DUF4249 domain-containing protein</fullName>
    </recommendedName>
</protein>
<proteinExistence type="predicted"/>
<feature type="chain" id="PRO_5002971884" description="DUF4249 domain-containing protein" evidence="1">
    <location>
        <begin position="21"/>
        <end position="312"/>
    </location>
</feature>
<gene>
    <name evidence="2" type="ordered locus">Dfer_5668</name>
</gene>
<keyword evidence="1" id="KW-0732">Signal</keyword>
<dbReference type="OrthoDB" id="1115009at2"/>
<dbReference type="KEGG" id="dfe:Dfer_5668"/>
<reference evidence="2 3" key="1">
    <citation type="journal article" date="2009" name="Stand. Genomic Sci.">
        <title>Complete genome sequence of Dyadobacter fermentans type strain (NS114).</title>
        <authorList>
            <person name="Lang E."/>
            <person name="Lapidus A."/>
            <person name="Chertkov O."/>
            <person name="Brettin T."/>
            <person name="Detter J.C."/>
            <person name="Han C."/>
            <person name="Copeland A."/>
            <person name="Glavina Del Rio T."/>
            <person name="Nolan M."/>
            <person name="Chen F."/>
            <person name="Lucas S."/>
            <person name="Tice H."/>
            <person name="Cheng J.F."/>
            <person name="Land M."/>
            <person name="Hauser L."/>
            <person name="Chang Y.J."/>
            <person name="Jeffries C.D."/>
            <person name="Kopitz M."/>
            <person name="Bruce D."/>
            <person name="Goodwin L."/>
            <person name="Pitluck S."/>
            <person name="Ovchinnikova G."/>
            <person name="Pati A."/>
            <person name="Ivanova N."/>
            <person name="Mavrommatis K."/>
            <person name="Chen A."/>
            <person name="Palaniappan K."/>
            <person name="Chain P."/>
            <person name="Bristow J."/>
            <person name="Eisen J.A."/>
            <person name="Markowitz V."/>
            <person name="Hugenholtz P."/>
            <person name="Goker M."/>
            <person name="Rohde M."/>
            <person name="Kyrpides N.C."/>
            <person name="Klenk H.P."/>
        </authorList>
    </citation>
    <scope>NUCLEOTIDE SEQUENCE [LARGE SCALE GENOMIC DNA]</scope>
    <source>
        <strain evidence="3">ATCC 700827 / DSM 18053 / CIP 107007 / KCTC 52180 / NS114</strain>
    </source>
</reference>
<dbReference type="RefSeq" id="WP_015815098.1">
    <property type="nucleotide sequence ID" value="NC_013037.1"/>
</dbReference>